<dbReference type="OrthoDB" id="18738at2157"/>
<protein>
    <submittedName>
        <fullName evidence="2">Small multi-drug export protein</fullName>
    </submittedName>
</protein>
<dbReference type="AlphaFoldDB" id="G0EFC3"/>
<feature type="transmembrane region" description="Helical" evidence="1">
    <location>
        <begin position="86"/>
        <end position="103"/>
    </location>
</feature>
<evidence type="ECO:0000313" key="2">
    <source>
        <dbReference type="EMBL" id="AEM38166.1"/>
    </source>
</evidence>
<keyword evidence="3" id="KW-1185">Reference proteome</keyword>
<sequence length="150" mass="15280">MACGADVLASLLLLSAAPGIEARYAAAIGSAICGPEVIPLAYVVSTITGILVYLLLEKVERLIAMIPILLKIYEGVKRRVSKKLKGARGAFALTLFIAAPLPGSGVWTGALAARLMDLSVKEAVAAICIGNLVAVLIVAGGVTGLLALLG</sequence>
<reference evidence="2 3" key="1">
    <citation type="journal article" date="2011" name="Stand. Genomic Sci.">
        <title>Complete genome sequence of the hyperthermophilic chemolithoautotroph Pyrolobus fumarii type strain (1A).</title>
        <authorList>
            <person name="Anderson I."/>
            <person name="Goker M."/>
            <person name="Nolan M."/>
            <person name="Lucas S."/>
            <person name="Hammon N."/>
            <person name="Deshpande S."/>
            <person name="Cheng J.F."/>
            <person name="Tapia R."/>
            <person name="Han C."/>
            <person name="Goodwin L."/>
            <person name="Pitluck S."/>
            <person name="Huntemann M."/>
            <person name="Liolios K."/>
            <person name="Ivanova N."/>
            <person name="Pagani I."/>
            <person name="Mavromatis K."/>
            <person name="Ovchinikova G."/>
            <person name="Pati A."/>
            <person name="Chen A."/>
            <person name="Palaniappan K."/>
            <person name="Land M."/>
            <person name="Hauser L."/>
            <person name="Brambilla E.M."/>
            <person name="Huber H."/>
            <person name="Yasawong M."/>
            <person name="Rohde M."/>
            <person name="Spring S."/>
            <person name="Abt B."/>
            <person name="Sikorski J."/>
            <person name="Wirth R."/>
            <person name="Detter J.C."/>
            <person name="Woyke T."/>
            <person name="Bristow J."/>
            <person name="Eisen J.A."/>
            <person name="Markowitz V."/>
            <person name="Hugenholtz P."/>
            <person name="Kyrpides N.C."/>
            <person name="Klenk H.P."/>
            <person name="Lapidus A."/>
        </authorList>
    </citation>
    <scope>NUCLEOTIDE SEQUENCE [LARGE SCALE GENOMIC DNA]</scope>
    <source>
        <strain evidence="3">DSM 11204 / 1A</strain>
    </source>
</reference>
<keyword evidence="1" id="KW-1133">Transmembrane helix</keyword>
<dbReference type="Proteomes" id="UP000001037">
    <property type="component" value="Chromosome"/>
</dbReference>
<organism evidence="2 3">
    <name type="scientific">Pyrolobus fumarii (strain DSM 11204 / 1A)</name>
    <dbReference type="NCBI Taxonomy" id="694429"/>
    <lineage>
        <taxon>Archaea</taxon>
        <taxon>Thermoproteota</taxon>
        <taxon>Thermoprotei</taxon>
        <taxon>Desulfurococcales</taxon>
        <taxon>Pyrodictiaceae</taxon>
        <taxon>Pyrolobus</taxon>
    </lineage>
</organism>
<gene>
    <name evidence="2" type="ordered locus">Pyrfu_0294</name>
</gene>
<feature type="transmembrane region" description="Helical" evidence="1">
    <location>
        <begin position="123"/>
        <end position="149"/>
    </location>
</feature>
<feature type="transmembrane region" description="Helical" evidence="1">
    <location>
        <begin position="37"/>
        <end position="56"/>
    </location>
</feature>
<dbReference type="eggNOG" id="arCOG01330">
    <property type="taxonomic scope" value="Archaea"/>
</dbReference>
<accession>G0EFC3</accession>
<dbReference type="STRING" id="694429.Pyrfu_0294"/>
<keyword evidence="1" id="KW-0812">Transmembrane</keyword>
<evidence type="ECO:0000313" key="3">
    <source>
        <dbReference type="Proteomes" id="UP000001037"/>
    </source>
</evidence>
<dbReference type="EMBL" id="CP002838">
    <property type="protein sequence ID" value="AEM38166.1"/>
    <property type="molecule type" value="Genomic_DNA"/>
</dbReference>
<dbReference type="InterPro" id="IPR009577">
    <property type="entry name" value="Sm_multidrug_ex"/>
</dbReference>
<dbReference type="InParanoid" id="G0EFC3"/>
<name>G0EFC3_PYRF1</name>
<dbReference type="KEGG" id="pfm:Pyrfu_0294"/>
<dbReference type="GeneID" id="11139938"/>
<dbReference type="RefSeq" id="WP_014025843.1">
    <property type="nucleotide sequence ID" value="NC_015931.1"/>
</dbReference>
<dbReference type="Pfam" id="PF06695">
    <property type="entry name" value="Sm_multidrug_ex"/>
    <property type="match status" value="1"/>
</dbReference>
<keyword evidence="1" id="KW-0472">Membrane</keyword>
<evidence type="ECO:0000256" key="1">
    <source>
        <dbReference type="SAM" id="Phobius"/>
    </source>
</evidence>
<dbReference type="HOGENOM" id="CLU_075669_1_0_2"/>
<proteinExistence type="predicted"/>